<organism evidence="1 2">
    <name type="scientific">Paenibacillus brevis</name>
    <dbReference type="NCBI Taxonomy" id="2841508"/>
    <lineage>
        <taxon>Bacteria</taxon>
        <taxon>Bacillati</taxon>
        <taxon>Bacillota</taxon>
        <taxon>Bacilli</taxon>
        <taxon>Bacillales</taxon>
        <taxon>Paenibacillaceae</taxon>
        <taxon>Paenibacillus</taxon>
    </lineage>
</organism>
<comment type="caution">
    <text evidence="1">The sequence shown here is derived from an EMBL/GenBank/DDBJ whole genome shotgun (WGS) entry which is preliminary data.</text>
</comment>
<protein>
    <submittedName>
        <fullName evidence="1">Uncharacterized protein</fullName>
    </submittedName>
</protein>
<name>A0ABS6FPP8_9BACL</name>
<gene>
    <name evidence="1" type="ORF">KQJ23_10170</name>
</gene>
<evidence type="ECO:0000313" key="1">
    <source>
        <dbReference type="EMBL" id="MBU5672187.1"/>
    </source>
</evidence>
<evidence type="ECO:0000313" key="2">
    <source>
        <dbReference type="Proteomes" id="UP000743001"/>
    </source>
</evidence>
<keyword evidence="2" id="KW-1185">Reference proteome</keyword>
<dbReference type="Proteomes" id="UP000743001">
    <property type="component" value="Unassembled WGS sequence"/>
</dbReference>
<dbReference type="EMBL" id="JAHLQJ010000007">
    <property type="protein sequence ID" value="MBU5672187.1"/>
    <property type="molecule type" value="Genomic_DNA"/>
</dbReference>
<sequence>MSGGLTMEQEKRMAGDYEVYQALPIGRVEVILGIDTTNSEKPYLVCYCDQNNLFGIDQYYGAEGFADYLDAMQEFGKLLQWEIEKLQTERSAIPETMPQIQTDHCLPIKSEDDLSGRIVVIRPERLRPEFRTADHQLVWVTGGFGASGNSRGRAVFAMRLYSGDECRYNREDLLGFLKPEHTPAWAVDKLALHQAEKQQKPKSQDAR</sequence>
<reference evidence="1 2" key="1">
    <citation type="submission" date="2021-06" db="EMBL/GenBank/DDBJ databases">
        <authorList>
            <person name="Sun Q."/>
            <person name="Li D."/>
        </authorList>
    </citation>
    <scope>NUCLEOTIDE SEQUENCE [LARGE SCALE GENOMIC DNA]</scope>
    <source>
        <strain evidence="1 2">MSJ-6</strain>
    </source>
</reference>
<accession>A0ABS6FPP8</accession>
<proteinExistence type="predicted"/>